<dbReference type="EMBL" id="MBUA01000007">
    <property type="protein sequence ID" value="MBC6490692.1"/>
    <property type="molecule type" value="Genomic_DNA"/>
</dbReference>
<gene>
    <name evidence="1" type="ORF">BC349_19670</name>
</gene>
<protein>
    <recommendedName>
        <fullName evidence="3">DUF4279 domain-containing protein</fullName>
    </recommendedName>
</protein>
<comment type="caution">
    <text evidence="1">The sequence shown here is derived from an EMBL/GenBank/DDBJ whole genome shotgun (WGS) entry which is preliminary data.</text>
</comment>
<reference evidence="1 2" key="1">
    <citation type="submission" date="2016-07" db="EMBL/GenBank/DDBJ databases">
        <title>Genome analysis of Flavihumibacter stibioxidans YS-17.</title>
        <authorList>
            <person name="Shi K."/>
            <person name="Han Y."/>
            <person name="Wang G."/>
        </authorList>
    </citation>
    <scope>NUCLEOTIDE SEQUENCE [LARGE SCALE GENOMIC DNA]</scope>
    <source>
        <strain evidence="1 2">YS-17</strain>
    </source>
</reference>
<dbReference type="Proteomes" id="UP000765802">
    <property type="component" value="Unassembled WGS sequence"/>
</dbReference>
<accession>A0ABR7M6P8</accession>
<name>A0ABR7M6P8_9BACT</name>
<proteinExistence type="predicted"/>
<organism evidence="1 2">
    <name type="scientific">Flavihumibacter stibioxidans</name>
    <dbReference type="NCBI Taxonomy" id="1834163"/>
    <lineage>
        <taxon>Bacteria</taxon>
        <taxon>Pseudomonadati</taxon>
        <taxon>Bacteroidota</taxon>
        <taxon>Chitinophagia</taxon>
        <taxon>Chitinophagales</taxon>
        <taxon>Chitinophagaceae</taxon>
        <taxon>Flavihumibacter</taxon>
    </lineage>
</organism>
<evidence type="ECO:0000313" key="1">
    <source>
        <dbReference type="EMBL" id="MBC6490692.1"/>
    </source>
</evidence>
<dbReference type="RefSeq" id="WP_187256055.1">
    <property type="nucleotide sequence ID" value="NZ_JBHULF010000006.1"/>
</dbReference>
<evidence type="ECO:0000313" key="2">
    <source>
        <dbReference type="Proteomes" id="UP000765802"/>
    </source>
</evidence>
<sequence>MTDNILQDLTFYDYSDIEIEYTIKTKVYSIFQLTDILNIDPTRGFSVNENYESKQFNTNTKQVEKTDRQRPYTLWVINTKSLTQSNRFEEHADQLLNLLNPQLDNIKKFIADKDSFEIIAFIYMTFNKEEHFGFGSKSTLFRQFIDISHYIEWRIK</sequence>
<keyword evidence="2" id="KW-1185">Reference proteome</keyword>
<dbReference type="InterPro" id="IPR025459">
    <property type="entry name" value="DUF4279"/>
</dbReference>
<dbReference type="Pfam" id="PF14106">
    <property type="entry name" value="DUF4279"/>
    <property type="match status" value="1"/>
</dbReference>
<evidence type="ECO:0008006" key="3">
    <source>
        <dbReference type="Google" id="ProtNLM"/>
    </source>
</evidence>